<sequence length="127" mass="14078">MSDSAKAYSQQQYDQQQQPSAPPLEYGTFQGVHNYPPPPSPVIGFPQPVPPPGGHSVHNNYVHGYQAVTGYAVAEGRPVRERRLPCCGSLLVSSWLRSPGMLEHSFYYVLDMIIARNLDISRALLLI</sequence>
<keyword evidence="3" id="KW-1185">Reference proteome</keyword>
<accession>A0AAD5DB22</accession>
<feature type="region of interest" description="Disordered" evidence="1">
    <location>
        <begin position="1"/>
        <end position="49"/>
    </location>
</feature>
<organism evidence="2 3">
    <name type="scientific">Ambrosia artemisiifolia</name>
    <name type="common">Common ragweed</name>
    <dbReference type="NCBI Taxonomy" id="4212"/>
    <lineage>
        <taxon>Eukaryota</taxon>
        <taxon>Viridiplantae</taxon>
        <taxon>Streptophyta</taxon>
        <taxon>Embryophyta</taxon>
        <taxon>Tracheophyta</taxon>
        <taxon>Spermatophyta</taxon>
        <taxon>Magnoliopsida</taxon>
        <taxon>eudicotyledons</taxon>
        <taxon>Gunneridae</taxon>
        <taxon>Pentapetalae</taxon>
        <taxon>asterids</taxon>
        <taxon>campanulids</taxon>
        <taxon>Asterales</taxon>
        <taxon>Asteraceae</taxon>
        <taxon>Asteroideae</taxon>
        <taxon>Heliantheae alliance</taxon>
        <taxon>Heliantheae</taxon>
        <taxon>Ambrosia</taxon>
    </lineage>
</organism>
<dbReference type="EMBL" id="JAMZMK010000578">
    <property type="protein sequence ID" value="KAI7756109.1"/>
    <property type="molecule type" value="Genomic_DNA"/>
</dbReference>
<evidence type="ECO:0000313" key="3">
    <source>
        <dbReference type="Proteomes" id="UP001206925"/>
    </source>
</evidence>
<dbReference type="InterPro" id="IPR044804">
    <property type="entry name" value="Ribosomal_eL20z-like"/>
</dbReference>
<protein>
    <submittedName>
        <fullName evidence="2">Uncharacterized protein</fullName>
    </submittedName>
</protein>
<feature type="compositionally biased region" description="Low complexity" evidence="1">
    <location>
        <begin position="1"/>
        <end position="19"/>
    </location>
</feature>
<comment type="caution">
    <text evidence="2">The sequence shown here is derived from an EMBL/GenBank/DDBJ whole genome shotgun (WGS) entry which is preliminary data.</text>
</comment>
<dbReference type="PANTHER" id="PTHR46631">
    <property type="entry name" value="60S RIBOSOMAL PROTEIN L18A-LIKE"/>
    <property type="match status" value="1"/>
</dbReference>
<evidence type="ECO:0000256" key="1">
    <source>
        <dbReference type="SAM" id="MobiDB-lite"/>
    </source>
</evidence>
<dbReference type="Proteomes" id="UP001206925">
    <property type="component" value="Unassembled WGS sequence"/>
</dbReference>
<name>A0AAD5DB22_AMBAR</name>
<gene>
    <name evidence="2" type="ORF">M8C21_008765</name>
</gene>
<proteinExistence type="predicted"/>
<reference evidence="2" key="1">
    <citation type="submission" date="2022-06" db="EMBL/GenBank/DDBJ databases">
        <title>Uncovering the hologenomic basis of an extraordinary plant invasion.</title>
        <authorList>
            <person name="Bieker V.C."/>
            <person name="Martin M.D."/>
            <person name="Gilbert T."/>
            <person name="Hodgins K."/>
            <person name="Battlay P."/>
            <person name="Petersen B."/>
            <person name="Wilson J."/>
        </authorList>
    </citation>
    <scope>NUCLEOTIDE SEQUENCE</scope>
    <source>
        <strain evidence="2">AA19_3_7</strain>
        <tissue evidence="2">Leaf</tissue>
    </source>
</reference>
<feature type="compositionally biased region" description="Pro residues" evidence="1">
    <location>
        <begin position="35"/>
        <end position="49"/>
    </location>
</feature>
<dbReference type="AlphaFoldDB" id="A0AAD5DB22"/>
<dbReference type="PANTHER" id="PTHR46631:SF15">
    <property type="entry name" value="50S RIBOSOMAL PROTEIN L18AE_60S RIBOSOMAL PROTEIN L20 AND L18A"/>
    <property type="match status" value="1"/>
</dbReference>
<evidence type="ECO:0000313" key="2">
    <source>
        <dbReference type="EMBL" id="KAI7756109.1"/>
    </source>
</evidence>